<reference evidence="1" key="1">
    <citation type="submission" date="2014-04" db="EMBL/GenBank/DDBJ databases">
        <title>Identification and Characterization of Diadegma fenestrale Ichnovirus (DfIV) and Plasticity of Its Genome Expression Patterns in Parasitized Hosts.</title>
        <authorList>
            <person name="Kim J.I."/>
            <person name="Kwon M."/>
            <person name="Kim Y."/>
            <person name="Lee S.H."/>
        </authorList>
    </citation>
    <scope>NUCLEOTIDE SEQUENCE</scope>
    <source>
        <strain evidence="1">HARC</strain>
    </source>
</reference>
<dbReference type="InterPro" id="IPR021982">
    <property type="entry name" value="REEP_Ichnovirus"/>
</dbReference>
<accession>A0A075VXN5</accession>
<protein>
    <submittedName>
        <fullName evidence="1">Rep_38.A5</fullName>
    </submittedName>
</protein>
<evidence type="ECO:0000313" key="1">
    <source>
        <dbReference type="EMBL" id="AIG88522.1"/>
    </source>
</evidence>
<dbReference type="Pfam" id="PF12132">
    <property type="entry name" value="DUF3587"/>
    <property type="match status" value="1"/>
</dbReference>
<proteinExistence type="predicted"/>
<dbReference type="EMBL" id="KJ767538">
    <property type="protein sequence ID" value="AIG88522.1"/>
    <property type="molecule type" value="Genomic_DNA"/>
</dbReference>
<sequence>MEKYALSVTALMQRGRKRTPADNWDWIMPLFWGPPPGERDFVRVPEILDFVEKKVRFQKCKALSGDTCICRKNPHKVVSPGSECTNEIHWHHFCNAHVSAWLTHYMVPAILLKESKEMFQAMIAKVHRDNPAVLEFYSTGDVTDTQLLLDSARSLGGSGSGAAASQ</sequence>
<organism evidence="1">
    <name type="scientific">Diadegma fenestrale ichnovirus</name>
    <dbReference type="NCBI Taxonomy" id="1428464"/>
    <lineage>
        <taxon>Viruses</taxon>
        <taxon>Viruses incertae sedis</taxon>
        <taxon>Polydnaviriformidae</taxon>
        <taxon>Ichnoviriform</taxon>
    </lineage>
</organism>
<name>A0A075VXN5_9VIRU</name>